<dbReference type="PANTHER" id="PTHR45527">
    <property type="entry name" value="NONRIBOSOMAL PEPTIDE SYNTHETASE"/>
    <property type="match status" value="1"/>
</dbReference>
<reference evidence="9 11" key="2">
    <citation type="submission" date="2016-11" db="EMBL/GenBank/DDBJ databases">
        <title>Genome sequencing of Amycolatopsis regifaucium.</title>
        <authorList>
            <person name="Mayilraj S."/>
            <person name="Kaur N."/>
        </authorList>
    </citation>
    <scope>NUCLEOTIDE SEQUENCE [LARGE SCALE GENOMIC DNA]</scope>
    <source>
        <strain evidence="9 11">GY080</strain>
    </source>
</reference>
<keyword evidence="3" id="KW-0596">Phosphopantetheine</keyword>
<dbReference type="InterPro" id="IPR025110">
    <property type="entry name" value="AMP-bd_C"/>
</dbReference>
<accession>A0A154MY61</accession>
<dbReference type="FunFam" id="3.40.50.980:FF:000001">
    <property type="entry name" value="Non-ribosomal peptide synthetase"/>
    <property type="match status" value="4"/>
</dbReference>
<dbReference type="InterPro" id="IPR020845">
    <property type="entry name" value="AMP-binding_CS"/>
</dbReference>
<feature type="domain" description="Carrier" evidence="7">
    <location>
        <begin position="946"/>
        <end position="1020"/>
    </location>
</feature>
<dbReference type="Gene3D" id="3.40.50.980">
    <property type="match status" value="8"/>
</dbReference>
<dbReference type="CDD" id="cd05930">
    <property type="entry name" value="A_NRPS"/>
    <property type="match status" value="2"/>
</dbReference>
<comment type="similarity">
    <text evidence="2">Belongs to the ATP-dependent AMP-binding enzyme family.</text>
</comment>
<dbReference type="NCBIfam" id="NF003417">
    <property type="entry name" value="PRK04813.1"/>
    <property type="match status" value="7"/>
</dbReference>
<evidence type="ECO:0000256" key="5">
    <source>
        <dbReference type="ARBA" id="ARBA00022737"/>
    </source>
</evidence>
<dbReference type="FunFam" id="1.10.1200.10:FF:000005">
    <property type="entry name" value="Nonribosomal peptide synthetase 1"/>
    <property type="match status" value="3"/>
</dbReference>
<dbReference type="InterPro" id="IPR029063">
    <property type="entry name" value="SAM-dependent_MTases_sf"/>
</dbReference>
<dbReference type="GO" id="GO:0043041">
    <property type="term" value="P:amino acid activation for nonribosomal peptide biosynthetic process"/>
    <property type="evidence" value="ECO:0007669"/>
    <property type="project" value="TreeGrafter"/>
</dbReference>
<dbReference type="InterPro" id="IPR036736">
    <property type="entry name" value="ACP-like_sf"/>
</dbReference>
<evidence type="ECO:0000259" key="7">
    <source>
        <dbReference type="PROSITE" id="PS50075"/>
    </source>
</evidence>
<dbReference type="Pfam" id="PF00668">
    <property type="entry name" value="Condensation"/>
    <property type="match status" value="7"/>
</dbReference>
<dbReference type="PANTHER" id="PTHR45527:SF1">
    <property type="entry name" value="FATTY ACID SYNTHASE"/>
    <property type="match status" value="1"/>
</dbReference>
<dbReference type="CDD" id="cd19543">
    <property type="entry name" value="DCL_NRPS"/>
    <property type="match status" value="2"/>
</dbReference>
<dbReference type="InterPro" id="IPR010071">
    <property type="entry name" value="AA_adenyl_dom"/>
</dbReference>
<dbReference type="InterPro" id="IPR010060">
    <property type="entry name" value="NRPS_synth"/>
</dbReference>
<dbReference type="GO" id="GO:0005829">
    <property type="term" value="C:cytosol"/>
    <property type="evidence" value="ECO:0007669"/>
    <property type="project" value="TreeGrafter"/>
</dbReference>
<dbReference type="InterPro" id="IPR001242">
    <property type="entry name" value="Condensation_dom"/>
</dbReference>
<dbReference type="Gene3D" id="1.10.1200.10">
    <property type="entry name" value="ACP-like"/>
    <property type="match status" value="6"/>
</dbReference>
<dbReference type="InterPro" id="IPR023213">
    <property type="entry name" value="CAT-like_dom_sf"/>
</dbReference>
<organism evidence="8 10">
    <name type="scientific">Amycolatopsis regifaucium</name>
    <dbReference type="NCBI Taxonomy" id="546365"/>
    <lineage>
        <taxon>Bacteria</taxon>
        <taxon>Bacillati</taxon>
        <taxon>Actinomycetota</taxon>
        <taxon>Actinomycetes</taxon>
        <taxon>Pseudonocardiales</taxon>
        <taxon>Pseudonocardiaceae</taxon>
        <taxon>Amycolatopsis</taxon>
    </lineage>
</organism>
<feature type="domain" description="Carrier" evidence="7">
    <location>
        <begin position="3855"/>
        <end position="3930"/>
    </location>
</feature>
<reference evidence="8 10" key="1">
    <citation type="submission" date="2015-12" db="EMBL/GenBank/DDBJ databases">
        <title>Amycolatopsis regifaucium genome sequencing and assembly.</title>
        <authorList>
            <person name="Mayilraj S."/>
        </authorList>
    </citation>
    <scope>NUCLEOTIDE SEQUENCE [LARGE SCALE GENOMIC DNA]</scope>
    <source>
        <strain evidence="8 10">GY080</strain>
    </source>
</reference>
<dbReference type="GO" id="GO:0009403">
    <property type="term" value="P:toxin biosynthetic process"/>
    <property type="evidence" value="ECO:0007669"/>
    <property type="project" value="UniProtKB-ARBA"/>
</dbReference>
<dbReference type="Gene3D" id="3.40.50.150">
    <property type="entry name" value="Vaccinia Virus protein VP39"/>
    <property type="match status" value="1"/>
</dbReference>
<dbReference type="FunFam" id="3.30.300.30:FF:000010">
    <property type="entry name" value="Enterobactin synthetase component F"/>
    <property type="match status" value="2"/>
</dbReference>
<dbReference type="SMART" id="SM00823">
    <property type="entry name" value="PKS_PP"/>
    <property type="match status" value="6"/>
</dbReference>
<evidence type="ECO:0000256" key="2">
    <source>
        <dbReference type="ARBA" id="ARBA00006432"/>
    </source>
</evidence>
<dbReference type="InterPro" id="IPR042099">
    <property type="entry name" value="ANL_N_sf"/>
</dbReference>
<feature type="domain" description="Carrier" evidence="7">
    <location>
        <begin position="5861"/>
        <end position="5935"/>
    </location>
</feature>
<protein>
    <submittedName>
        <fullName evidence="8">Non-ribosomal peptide synthetase</fullName>
    </submittedName>
</protein>
<dbReference type="EMBL" id="LOBU02000013">
    <property type="protein sequence ID" value="OKA07131.1"/>
    <property type="molecule type" value="Genomic_DNA"/>
</dbReference>
<dbReference type="FunFam" id="1.10.1200.10:FF:000016">
    <property type="entry name" value="Non-ribosomal peptide synthase"/>
    <property type="match status" value="1"/>
</dbReference>
<dbReference type="FunFam" id="3.40.50.12780:FF:000012">
    <property type="entry name" value="Non-ribosomal peptide synthetase"/>
    <property type="match status" value="4"/>
</dbReference>
<sequence length="7441" mass="803859">MNRGFPLTPAQKGIWLAQQLDPADPVYTIGWFAELRGDLDLTRLREAVGRAVAEAECLHVTVGFEDGEPVQFPAAPGEVAVLDFTGEPDPERAADDWARAELAAVADLARGPLTAHALLVLAEDRVRWFQRYHHLVMDAHGQAVLTRRAAALYSGTTETVTWPLSGLVEAEAAYDSTADHAYWLGELAGRPNPVRLLERASAGPARLRRHSWELTAAETGHLRKFALDAGTRLSRVAIAAVAAYAHRVTGAEDLVLGLPVTARTTRALREQPGMMSNVLPLRLTVRPETTPARLVAQVAEKVSALLEHSRYRGEDLARELGASGGVHELVGLSVNFMAVDGELAFGDASATVHNLELGPISDVAIAVYDADESRGLRFDFDADAAVSSDAELAEHRRRFATVLADLVARPELPLAAIDLLSAGERAEVLELGTAVADSPEVSWPEAFDRVVALKPDAEAVVCEDVRLTYAQVDAAANRLARLLRNRGVGDEDVVAVAMPRSAELIVALLAVMKAGAAYLPLDLDHPEDRVAYMLSHAGAGVVVSTMDEVAHLPSSVDVERVLLDDPAIAAELGALDASTVDVSGITLSRAAYVIYTSGSTGKPKGVVLSHDGIGSLISTATERIGIGPDSRVVQFASTGFDVTVWDLVMSLCVGGTLIVVPSHRRVAGVELTGYIAAHEATHMILPPSLVAALPPDCELPKGAVLIVGTETVPPELIARWAEDLRVIAAYGLTEATVNSTLWAAEPGWTGPIPIGRPDPNTRCYVLDTALRPVPVGVEGELYVGGRGLARGYAGRPGLSAERFVADPFAGAGERMYRTGDRVRWRADGNLDFLGRTDHQVKIRGFRIEPGEVESALATYPGVDRIAVVPREVKPGDRRLVAYFVPEAGGSPSLSKELRGHAESALPHYMVPSAFVELDRLPIMPNGKLDRTSLPLPDFGAAATGRAPRTERERILCDVVARVLGLASAGADDDFFSLGGDSILSIRLVLGAAEQGLAITPRQVFQHRTPEALAACAGAVSAESTADERPLLDLTGAERASLAEYADVLPVTPLQEGFFFHAEFEGGSAADIYTVQEVLHLEGPVDAVTLRRSVQALLDRYSSLRSGFRQLDGGRVVQLVTRHAELPWREVTAEDAAAAFEADRKRRFDFARPPLLRATFARLGDDRAELALTFHHIIADGWSVVVLLRELLAAYAGADDPRPEVDSRTDHLRRLAARDHEASREAWRTALSGVDEPTRLIDAPAKDERQPSRVRLSLGGRATAELSAMARAHGLTLGTVLHGTWGLLLGGLTGRDDVLFGSTVSGRDTGADGLEAAIGLYINTVPVRLSWSGAETFATVLRRLQDEQSALLEHQHLGLGELRRIAGAGQEELFDTLVVVENFPRDERVGPSGTVRLTGVEVTDAVHFPVALIATPGDDLEFSLKFDAARIDAVAAGQLAERFARLLETLTANPALPVAAVDLLSSAERGRLADLNATAHPVPERTLAEAFAEQVARTPSATAVVFQDTELSYSDLDVRAEALARRLCSAGAGPEEVVAVAVPRSAELMIALLGVLKAGAAYLPVDLDYPADRLEHMLADSGARLVVSEPGTASRIPVVAGLEHVSVTGQADVDDVPRTPAGPDNTAYLIYTSGSTGRPKGVAVTHRAIVNRLDWMQHEYRLTAADRVLQKTPSSFDVSVWEFFWALCEGAAVVLAEPDGHRDPAYLARVIREREITTLHFVPSMLAAFLGSEDVTQDLGWTRSLRRVFSSGEALTGEVAARWRSLTGVPLHNLYGPTEAAVDVTFHRVNGSEGAGVPIGRPVWNTRLHVLDGYLRPVPDGVAGELYLAGVQLARGYHGRPSLTAERFVADPFGEPGRRLYRTGDLVRRRADGEIEYLGRTDRQVKIRGNRIELGEIEAVLAAQPGVTAATVVAKDGALLGYVAGAADPERLRAAVSEALPAPMVPRSLVVLDEFPLTPSGKLDVRALPAPKIAQPVIAATGNEQERALARIFADVLGLDTVDVHGDFFLLGGDSISSIAVSSRARRAGFELSPKDVFELRTPAALAAAGPRTEPGPVADADGVGSLPLLPEVLRIRELGSGVQPESVILAVPSEADVETLAAALQLVLDHHDGLRLELSRVASVLWSLEIRPQGTVQATDLLRRATGSLEAEYRDAADRLEDSLLQAVWFDEPGELLLVAHPVLLEARDWATLAADLATAWRAVTDGHAPAFTPVETSLRTIARRITGAAQDPALLGEVDHWTETLAPGAFEVPTAGEVTERRITLSSEDTRTLVGPLPAAVHGDATDVFLTALKAAVDGDLLVDLHGRVDDVSRTVGALTSVRPVRITVTGEPLAMLKAVKETVRKTPGGHGSLRYLNAQTAPLFAGLARPRIALRYAGRVPAGAGEWQVAGHAAVPPPGDHVLRIGVACEDTETGPRLVATFAGPAEALALADRWAAAMAGLAASDTDAPMGLTPSDVELVSLTQEEIARVEKVSPVPVADIWPLSPLQEGLFFHSSYNSDRVDIYTIQEAIDFGHRLDADRLRTAVSALLRRIPSLGAGFTSDGLRGPVQFVAATVEPPVSEVDLSALPEDERQVRLDELMAEDRGTRFDLGAPPLFRLKLVRLGDGRDRVVLNRHLLLWDGWSAWLFIEELFALYDLGGDDRTLPAAGSYVDFLRWLRRQDIETATTAWREALSGLAEPTVLGPDGQDLAPATPVNLDTVLPGDLGRGLREQARRHGLTVNSVLNAAWGLVLSTMTGRHDVVFGAAVAGRPAAVPDIENTIGLFLNTVPTRVRLDPGESVLDLVRRLQSERMDLTPYEFMSLGVLQREAGHRVLFDTLFVLRNADGDERREGLRHRHGITGLLNIDATHYPLTLVVTPGEETRITLSYRDDVIDAEEAASVLGRFTSLVEQIVADPAKPVGALETVSAEDRAALEAGWAEAGHPVIEDTIADLLAVQAERTPDATALVFDEEQLTYAELDARINRMARLLLAKGAEPEQVIALGLPRSIDMVVALFAVLRTGAAYLPLELDYPADRLAVMLADAGPLCLVSTKDVSATLPGDVPRILVDDHEDRAFGDGPISDAERPLFARGRADRMEHPAYVIYTSGSTGKPKGVVTPYRGLTNMQLNHQGAIFAPAIASAGGRRLRIAHTVSFAFDMSWEELLWLVEGHEVHVCDEELRRDARALVAYCDEHQVDVVNVTPTYAHLLIEEGLLEDGDGRHRPALVLLGGEAVSESVWNRLRDTDGTYGYNLYGPTEYTINTLGGGTTDSDTPTVGKPIWNTRAYIVDAWLRPVPDGVAGELYIAGEGLARGYLGRPALTAERFVADPFADGGGRMYRTGDLVRRRPDGNLDFLGRTDDQVKIRGYRVELGEIETALSRYPEVAQAAVVARPDPSAPGLQRLIGYVVPAELSGDARAEAEADQVGEWRQIYSDEYTEIPTALFTEDFAGWDSSYDGDPIPLEHMREWRQATVDRIAELKPERVLEIGVGTGLLMGQIAPLAREYWGTDLAAPVIAKLNRELERDPELAAKVNLRAQPAHVFDGLPAGRFDTIVINSVIQYFPSVDYLTDVVTKAVGLLTPGGALFVGDVRNLRLARAFHTAIQLTRADATSDVAQVRRAIERGAALEKELLIDPDYFTALARRLPDVAAQVRIKRARLHNELSRYRYDAVLVKEPAETLSVAQAPRLSWDELGSLAALEERLADAETLRVSRIPDARQLPEVEATRALDAGAPLIDVLARFRAVDGVEPEDVHELGDRLGHRVHTTWSADGAFEAVFVHRGQPDAVITDVHLPVSVGTNLAKYATSPTSARGGGELVQRLRDRLKTELPDYMVPAAFVTLGGLPLTDNGKLNVRALPDADPAVRLAESRPAGTAAEETLCALFAEVLGLDEVGVEDNFFDLGGHSLLATRLISRARTELGAELAIRDLFEAPTVAELAARAGGGEPARPAVVRAERPDRIPLSAAQRSLWLVDRMEANAVAYNFPLTFRLRGELDFDALRAALGDVLGRHEVLRTVFAEDDGEPYQRVLDAPEIPFAVEECDEAGLDARVAELSRTPFDLAREIPVRLRVLRLGAEDQVISLVLHHSATDEWSDRPFLADLNSAYQARRTGDAPLWSDLPVQYADFALWQKDFLEQRGAGQIAFWAGSLRGAPEELTLPLDRSRPPRPTGRGGKVRFQLPQELSAAVRDLAAKAGASPFMVLQAAVAVLLHRTGAGDDIPLGAPIAGRTDAALDDLVGFFVNTLVLRTDLSGEPTFAALLDRVREADLAAFSHGDLPFERVVEELNPPRVPGRNPLFQVMVGYHRQTGAHDVLGLPAEWFEMDTGMAKFDLHFTMVDDEHTATLMLEYAEDLADEVTARRLLHRLASLLEQATAAPDRPVGALDILAADELARVTEWNRTAREVPVTTLPELFEAQVARTPDALAVVFEDSELSYAEFNARANQLARWLVDEGVGAESVVAVALPRSIDLVIALYAVHKAGGAYLPVDRDYPADRIAFMLEDAAPAVILETLPEVDGYSGENLGRVVDPKSPAYVIYTSGSTGRPKGVVVPHEGIVNRLLWMQDEYGLTADDRVLQKTPSSFDVSVWEFFWPLITGATLVVAQPEGHKDPTYLAELIRTEGITTVHFVPSMLALFLETAECAGLRRVICSGEALPSELAARVDVPLYNLYGPTEASVDVTAWPAGAGTAPTVPIGRPVWNTRTYVLDARLKPVPPGVPGELYLAGAQLARGYLARPGLTAERFVADPFGGAGERMYRTGDLARWSADGVLEFLGRVDDQVKIRGFRVELGEVEAALTAAGSVTRAVVVARDDRLVAYVVGSDTGLRDAVAAKLPEHMVPSAFVVLDEIPLTPNGKLDRKALASLEYASPGFAATEGREPRNAREEALCALFADVLDVDRVGINDDFFALGGHSLLVMRLVSRISASLDATVSVRDVFDAPTVTALAERLAGSSARPVLGVGERPDVLPLSPAQQRLWFLYRLEGVTATYNIPLAWRLHGELDAGALRAAIGDVAERHETLRTLFVEEEGVAAQRILADARPEVRFCDATDLPAQLSAEAGRGFALDEELPIRVTVFAVSPTEHVLLLVLHHVATDEWSRGPLIADLATAYKSRLAGYGPQWTELPVQYADYALWQRELLDATASEHLEFWRDTLAGLPDELALPTDRPRPAESTHRGGLVSFPIDAALTARLREVARRHDVSMFMLAQAAVAALLHRLGAGDDIPLGAPSSGRTDERLEPLVGFFVNSLVLRTDLSGDPAFGDLLSRVRSADLAAFEHQDLPFERLVDAVNPDRSLARHPLFQVMVVYLPESGDRLELPGLHADQEDFAQGVAKFDLEFGFLENVNGISGAIEYSADLFDETTAEAFGRRLIAVLAQVAADPTVPVGALDVVGEDERTLLGHWNDTSHDAPATTLPELFEAQVARTPDALAVVFEDSELSYAEFNARANQLARWLVEQGVGAESVVAVSLPRSLDLVVALYAVHKAGGAYLPLDTDYPADRLAFMLEDAAPAVVLDTLPDLDGYSGENLGRVVDPKSPAYVIYTSGSTGRPKGVVVPHSGIVNRLLWMRDEYGLTADDRVLQKTPSSFDVSVWEFFWPLITGATLVVAKPDGHRDPRYLETVIRDQRITTLHFVPSMLEAFLAEEPGWHGVRRVLCSGEALPPELAARVDVPLHNLYGPTEASVDVTSWKVVDDTVPIGRPVWNTRVHVLDARLRPVPPGVAGELYLAGTQLARGYLGRAGLTSERFVANPFAAGERMYRTGDLARWRSDGVLEYLGRIDDQVKLRGFRIEPGEIEAVLSRRGPARVVLREGRLVAYLAGPADIEDLRRQAEAALPEYMVPSAFVVLDEFPLTPNGKLDRKALPAPDFAEAVSDDAPRTPREELLASLVAGVLGLDKVGIHDDFFRLGGDSIVAMQLVGRVRTAGLLLSPRDVFRHRTVAALAEVSTVRLDAPASASGKPLVDLDAGERAEILEVAPATAEVWPLTPLQAGLLFHATMDGEGPDVYTVQVSFELDGPLDPRRLQEAAQALVDRHAVLRTGYRYLASGRPVALVARSVTVPWRFVESDGDVEAELAHDRRRFDPASAPVLRFLVLALPDGRHRLVCTHQHVLLDGWSVPQLFAELSQLYAGADLAPARQYRDHLAWLGDQDREAAETAWRQALDGLTEPTHLVPHDPQRAPALPERRTLELPEQATAALAGLARTRGLTLNTLVQTAWSIVLGRLTGRSDVVFGATVAGRPPELAGVERMIGLFINTVPVRIAVDPAEKLSTLLDRVQDEQASLLAHQHLGLADIQRGAGLGELFDTLMVFESYPGAEADETGAGLRGENVRHEDSTHYPLTWAVEPGTRLKLTAEYRADLFDAGMPERLTVAMDRVLTAMVSDVDTLVGRVGILAETELDRILRDGTGAAIAVEPSTVAGLFEAQVRRSPGAVAVVSGDVTWTFTELNDRANRLGRALVAHGVGPEDFVALALPRSADVLLAILAVHKAGAAYLPLDPDYPAERLAAMLADARPKVILTEPELLESLPRTGIETLALCALVTEDRLTHDLTDRDRVRPLLPEHPAYVIYTSGSTGTPKGVVVPHRGVVNLFHSHRATLHRPAVEATGKPHLRVGHAWSFSFDASWQPQLWLLDGHAVHIVDEQTRRDPELLAAMIARDGFDFIEVTPSFFAQMAEAGLLDGDRCPLAVIGVGGEAVPESLWRRLASLDGTEAFNLYGPTESTVDALVARIGDSDKPLVGRPVANTRAYVLDAALRPVPPGVTGELYLAGAGLARGYLGRAALTSERFVADPFGPAGARMYRTGDLARWTADGRLDFGGRADDQAKIRGFRVEPGEIQAVLERHDEVTQAVVLVREDRPRVKQLVAYVVSTVDQGELRRFASETLPDYLVPAAFVTLDTLPVLSNGKLDRKALPAPDYTELAGGRAPETEREKALCALFAEVLDVPELGADDDFFALGGDSIVAMRLVSRARAAGLKITPHDVFAHRTVEALAEVAESLADEDTVALTPIMHALRGLGGPIAGYHQAALVRTPSGMTAGQLEKVLGAVVARHDMLRARLDRSVDGWALRVAETVDVLVERVDVEGGDLAASIERHAEPTRARLDPDAGVMLSATWFDAGPSSPGRLLLMIHHLAVDGVSWRILLPDLASAWAAVADGREPDLSPVDTSFRRWSRALSEQDRGGELDLWKSVLGGGDPLPLDRPLDHERDVTATVKKVSLTLPAERTAPLLSRVPSAFGATINDVLLTGLALAVARWRRDEGRAVLVDVEGHGREEELAGGADLSRTVGWFTSVVPVCLDPGELDLDDAFSGGAAAGAALDRVRAHLAGLPDAGIGHGLLRYLDPRTGPELAAFVKPQIEFNYLGRIGVPEATDWSYAAEAEAAELGADDHMPVSHALTLDALTEDRPGGPELTAQWSWPEAVLTEDSVRELAEGWFTALDALIRRADAPATKKENKE</sequence>
<dbReference type="GO" id="GO:0072330">
    <property type="term" value="P:monocarboxylic acid biosynthetic process"/>
    <property type="evidence" value="ECO:0007669"/>
    <property type="project" value="UniProtKB-ARBA"/>
</dbReference>
<dbReference type="GO" id="GO:0017000">
    <property type="term" value="P:antibiotic biosynthetic process"/>
    <property type="evidence" value="ECO:0007669"/>
    <property type="project" value="UniProtKB-KW"/>
</dbReference>
<dbReference type="GO" id="GO:0008610">
    <property type="term" value="P:lipid biosynthetic process"/>
    <property type="evidence" value="ECO:0007669"/>
    <property type="project" value="UniProtKB-ARBA"/>
</dbReference>
<dbReference type="Pfam" id="PF08242">
    <property type="entry name" value="Methyltransf_12"/>
    <property type="match status" value="1"/>
</dbReference>
<dbReference type="GO" id="GO:0031177">
    <property type="term" value="F:phosphopantetheine binding"/>
    <property type="evidence" value="ECO:0007669"/>
    <property type="project" value="InterPro"/>
</dbReference>
<dbReference type="NCBIfam" id="TIGR01720">
    <property type="entry name" value="NRPS-para261"/>
    <property type="match status" value="1"/>
</dbReference>
<evidence type="ECO:0000256" key="1">
    <source>
        <dbReference type="ARBA" id="ARBA00001957"/>
    </source>
</evidence>
<dbReference type="Pfam" id="PF00501">
    <property type="entry name" value="AMP-binding"/>
    <property type="match status" value="6"/>
</dbReference>
<keyword evidence="5" id="KW-0677">Repeat</keyword>
<name>A0A154MY61_9PSEU</name>
<dbReference type="OrthoDB" id="2472181at2"/>
<dbReference type="SUPFAM" id="SSF47336">
    <property type="entry name" value="ACP-like"/>
    <property type="match status" value="6"/>
</dbReference>
<dbReference type="FunFam" id="3.40.50.980:FF:000002">
    <property type="entry name" value="Enterobactin synthetase component F"/>
    <property type="match status" value="3"/>
</dbReference>
<dbReference type="InterPro" id="IPR020806">
    <property type="entry name" value="PKS_PP-bd"/>
</dbReference>
<dbReference type="CDD" id="cd17646">
    <property type="entry name" value="A_NRPS_AB3403-like"/>
    <property type="match status" value="3"/>
</dbReference>
<evidence type="ECO:0000313" key="8">
    <source>
        <dbReference type="EMBL" id="KZB88697.1"/>
    </source>
</evidence>
<dbReference type="Proteomes" id="UP000076321">
    <property type="component" value="Unassembled WGS sequence"/>
</dbReference>
<gene>
    <name evidence="9" type="ORF">ATP06_0214710</name>
    <name evidence="8" type="ORF">AVL48_01080</name>
</gene>
<dbReference type="NCBIfam" id="TIGR01733">
    <property type="entry name" value="AA-adenyl-dom"/>
    <property type="match status" value="6"/>
</dbReference>
<dbReference type="PROSITE" id="PS50075">
    <property type="entry name" value="CARRIER"/>
    <property type="match status" value="6"/>
</dbReference>
<dbReference type="SUPFAM" id="SSF53335">
    <property type="entry name" value="S-adenosyl-L-methionine-dependent methyltransferases"/>
    <property type="match status" value="1"/>
</dbReference>
<evidence type="ECO:0000256" key="3">
    <source>
        <dbReference type="ARBA" id="ARBA00022450"/>
    </source>
</evidence>
<evidence type="ECO:0000313" key="11">
    <source>
        <dbReference type="Proteomes" id="UP000186883"/>
    </source>
</evidence>
<dbReference type="CDD" id="cd19540">
    <property type="entry name" value="LCL_NRPS-like"/>
    <property type="match status" value="2"/>
</dbReference>
<dbReference type="SUPFAM" id="SSF56801">
    <property type="entry name" value="Acetyl-CoA synthetase-like"/>
    <property type="match status" value="6"/>
</dbReference>
<keyword evidence="4" id="KW-0597">Phosphoprotein</keyword>
<feature type="domain" description="Carrier" evidence="7">
    <location>
        <begin position="1979"/>
        <end position="2053"/>
    </location>
</feature>
<keyword evidence="11" id="KW-1185">Reference proteome</keyword>
<dbReference type="CDD" id="cd02440">
    <property type="entry name" value="AdoMet_MTases"/>
    <property type="match status" value="1"/>
</dbReference>
<evidence type="ECO:0000313" key="10">
    <source>
        <dbReference type="Proteomes" id="UP000076321"/>
    </source>
</evidence>
<dbReference type="NCBIfam" id="NF004282">
    <property type="entry name" value="PRK05691.1"/>
    <property type="match status" value="13"/>
</dbReference>
<dbReference type="Gene3D" id="3.30.559.10">
    <property type="entry name" value="Chloramphenicol acetyltransferase-like domain"/>
    <property type="match status" value="8"/>
</dbReference>
<comment type="cofactor">
    <cofactor evidence="1">
        <name>pantetheine 4'-phosphate</name>
        <dbReference type="ChEBI" id="CHEBI:47942"/>
    </cofactor>
</comment>
<evidence type="ECO:0000256" key="6">
    <source>
        <dbReference type="ARBA" id="ARBA00023194"/>
    </source>
</evidence>
<feature type="domain" description="Carrier" evidence="7">
    <location>
        <begin position="6910"/>
        <end position="6984"/>
    </location>
</feature>
<dbReference type="Gene3D" id="2.30.38.10">
    <property type="entry name" value="Luciferase, Domain 3"/>
    <property type="match status" value="4"/>
</dbReference>
<dbReference type="EMBL" id="LQCI01000001">
    <property type="protein sequence ID" value="KZB88697.1"/>
    <property type="molecule type" value="Genomic_DNA"/>
</dbReference>
<dbReference type="PROSITE" id="PS00455">
    <property type="entry name" value="AMP_BINDING"/>
    <property type="match status" value="6"/>
</dbReference>
<dbReference type="InterPro" id="IPR009081">
    <property type="entry name" value="PP-bd_ACP"/>
</dbReference>
<dbReference type="GO" id="GO:0003824">
    <property type="term" value="F:catalytic activity"/>
    <property type="evidence" value="ECO:0007669"/>
    <property type="project" value="InterPro"/>
</dbReference>
<evidence type="ECO:0000256" key="4">
    <source>
        <dbReference type="ARBA" id="ARBA00022553"/>
    </source>
</evidence>
<dbReference type="InterPro" id="IPR006162">
    <property type="entry name" value="Ppantetheine_attach_site"/>
</dbReference>
<dbReference type="FunFam" id="2.30.38.10:FF:000001">
    <property type="entry name" value="Non-ribosomal peptide synthetase PvdI"/>
    <property type="match status" value="6"/>
</dbReference>
<dbReference type="InterPro" id="IPR045851">
    <property type="entry name" value="AMP-bd_C_sf"/>
</dbReference>
<feature type="domain" description="Carrier" evidence="7">
    <location>
        <begin position="4863"/>
        <end position="4938"/>
    </location>
</feature>
<dbReference type="Proteomes" id="UP000186883">
    <property type="component" value="Unassembled WGS sequence"/>
</dbReference>
<dbReference type="SUPFAM" id="SSF52777">
    <property type="entry name" value="CoA-dependent acyltransferases"/>
    <property type="match status" value="16"/>
</dbReference>
<dbReference type="Gene3D" id="3.40.50.12780">
    <property type="entry name" value="N-terminal domain of ligase-like"/>
    <property type="match status" value="2"/>
</dbReference>
<dbReference type="PROSITE" id="PS00012">
    <property type="entry name" value="PHOSPHOPANTETHEINE"/>
    <property type="match status" value="5"/>
</dbReference>
<comment type="caution">
    <text evidence="8">The sequence shown here is derived from an EMBL/GenBank/DDBJ whole genome shotgun (WGS) entry which is preliminary data.</text>
</comment>
<dbReference type="Gene3D" id="3.30.559.30">
    <property type="entry name" value="Nonribosomal peptide synthetase, condensation domain"/>
    <property type="match status" value="8"/>
</dbReference>
<dbReference type="Gene3D" id="3.30.300.30">
    <property type="match status" value="7"/>
</dbReference>
<dbReference type="Pfam" id="PF00550">
    <property type="entry name" value="PP-binding"/>
    <property type="match status" value="6"/>
</dbReference>
<dbReference type="InterPro" id="IPR000873">
    <property type="entry name" value="AMP-dep_synth/lig_dom"/>
</dbReference>
<keyword evidence="6" id="KW-0045">Antibiotic biosynthesis</keyword>
<dbReference type="InterPro" id="IPR013217">
    <property type="entry name" value="Methyltransf_12"/>
</dbReference>
<dbReference type="Pfam" id="PF13193">
    <property type="entry name" value="AMP-binding_C"/>
    <property type="match status" value="5"/>
</dbReference>
<evidence type="ECO:0000313" key="9">
    <source>
        <dbReference type="EMBL" id="OKA07131.1"/>
    </source>
</evidence>
<proteinExistence type="inferred from homology"/>